<feature type="transmembrane region" description="Helical" evidence="2">
    <location>
        <begin position="99"/>
        <end position="121"/>
    </location>
</feature>
<accession>A0A1Y1ZVS8</accession>
<organism evidence="3 4">
    <name type="scientific">Clohesyomyces aquaticus</name>
    <dbReference type="NCBI Taxonomy" id="1231657"/>
    <lineage>
        <taxon>Eukaryota</taxon>
        <taxon>Fungi</taxon>
        <taxon>Dikarya</taxon>
        <taxon>Ascomycota</taxon>
        <taxon>Pezizomycotina</taxon>
        <taxon>Dothideomycetes</taxon>
        <taxon>Pleosporomycetidae</taxon>
        <taxon>Pleosporales</taxon>
        <taxon>Lindgomycetaceae</taxon>
        <taxon>Clohesyomyces</taxon>
    </lineage>
</organism>
<evidence type="ECO:0000313" key="3">
    <source>
        <dbReference type="EMBL" id="ORY14342.1"/>
    </source>
</evidence>
<keyword evidence="2" id="KW-0472">Membrane</keyword>
<sequence>MPNPISVIDSNTISDVPPLSPAESEIGIPKEATDIPITAASSSTRTQTAFQYSSVASSAIQTSQTLSSRLPIESTKAISNPAVSSPAALSDKGSLAPGAIAGIVISAIIGILLISGLAFFLGRRGQRKRRQDYIKRESGAEWHKPELDGNPVSRWASKARSRAVPVTDEVHELPGNMVERPTAHDSSGYTSPQPPPLVHVRHETYIAPQVPDDRENMETQDLGRGEGPALQQVNSALEDPTLTHNPWTQDDDERNGRDNTRRWDERG</sequence>
<dbReference type="EMBL" id="MCFA01000034">
    <property type="protein sequence ID" value="ORY14342.1"/>
    <property type="molecule type" value="Genomic_DNA"/>
</dbReference>
<evidence type="ECO:0000256" key="2">
    <source>
        <dbReference type="SAM" id="Phobius"/>
    </source>
</evidence>
<keyword evidence="2" id="KW-1133">Transmembrane helix</keyword>
<proteinExistence type="predicted"/>
<name>A0A1Y1ZVS8_9PLEO</name>
<feature type="region of interest" description="Disordered" evidence="1">
    <location>
        <begin position="1"/>
        <end position="21"/>
    </location>
</feature>
<evidence type="ECO:0000313" key="4">
    <source>
        <dbReference type="Proteomes" id="UP000193144"/>
    </source>
</evidence>
<feature type="region of interest" description="Disordered" evidence="1">
    <location>
        <begin position="144"/>
        <end position="267"/>
    </location>
</feature>
<dbReference type="Proteomes" id="UP000193144">
    <property type="component" value="Unassembled WGS sequence"/>
</dbReference>
<keyword evidence="4" id="KW-1185">Reference proteome</keyword>
<keyword evidence="2" id="KW-0812">Transmembrane</keyword>
<evidence type="ECO:0000256" key="1">
    <source>
        <dbReference type="SAM" id="MobiDB-lite"/>
    </source>
</evidence>
<comment type="caution">
    <text evidence="3">The sequence shown here is derived from an EMBL/GenBank/DDBJ whole genome shotgun (WGS) entry which is preliminary data.</text>
</comment>
<feature type="compositionally biased region" description="Basic and acidic residues" evidence="1">
    <location>
        <begin position="254"/>
        <end position="267"/>
    </location>
</feature>
<feature type="compositionally biased region" description="Basic and acidic residues" evidence="1">
    <location>
        <begin position="211"/>
        <end position="224"/>
    </location>
</feature>
<gene>
    <name evidence="3" type="ORF">BCR34DRAFT_239205</name>
</gene>
<protein>
    <submittedName>
        <fullName evidence="3">Uncharacterized protein</fullName>
    </submittedName>
</protein>
<reference evidence="3 4" key="1">
    <citation type="submission" date="2016-07" db="EMBL/GenBank/DDBJ databases">
        <title>Pervasive Adenine N6-methylation of Active Genes in Fungi.</title>
        <authorList>
            <consortium name="DOE Joint Genome Institute"/>
            <person name="Mondo S.J."/>
            <person name="Dannebaum R.O."/>
            <person name="Kuo R.C."/>
            <person name="Labutti K."/>
            <person name="Haridas S."/>
            <person name="Kuo A."/>
            <person name="Salamov A."/>
            <person name="Ahrendt S.R."/>
            <person name="Lipzen A."/>
            <person name="Sullivan W."/>
            <person name="Andreopoulos W.B."/>
            <person name="Clum A."/>
            <person name="Lindquist E."/>
            <person name="Daum C."/>
            <person name="Ramamoorthy G.K."/>
            <person name="Gryganskyi A."/>
            <person name="Culley D."/>
            <person name="Magnuson J.K."/>
            <person name="James T.Y."/>
            <person name="O'Malley M.A."/>
            <person name="Stajich J.E."/>
            <person name="Spatafora J.W."/>
            <person name="Visel A."/>
            <person name="Grigoriev I.V."/>
        </authorList>
    </citation>
    <scope>NUCLEOTIDE SEQUENCE [LARGE SCALE GENOMIC DNA]</scope>
    <source>
        <strain evidence="3 4">CBS 115471</strain>
    </source>
</reference>
<dbReference type="AlphaFoldDB" id="A0A1Y1ZVS8"/>